<name>A0A0E9U9C2_ANGAN</name>
<reference evidence="1" key="2">
    <citation type="journal article" date="2015" name="Fish Shellfish Immunol.">
        <title>Early steps in the European eel (Anguilla anguilla)-Vibrio vulnificus interaction in the gills: Role of the RtxA13 toxin.</title>
        <authorList>
            <person name="Callol A."/>
            <person name="Pajuelo D."/>
            <person name="Ebbesson L."/>
            <person name="Teles M."/>
            <person name="MacKenzie S."/>
            <person name="Amaro C."/>
        </authorList>
    </citation>
    <scope>NUCLEOTIDE SEQUENCE</scope>
</reference>
<protein>
    <submittedName>
        <fullName evidence="1">Uncharacterized protein</fullName>
    </submittedName>
</protein>
<accession>A0A0E9U9C2</accession>
<proteinExistence type="predicted"/>
<dbReference type="AlphaFoldDB" id="A0A0E9U9C2"/>
<reference evidence="1" key="1">
    <citation type="submission" date="2014-11" db="EMBL/GenBank/DDBJ databases">
        <authorList>
            <person name="Amaro Gonzalez C."/>
        </authorList>
    </citation>
    <scope>NUCLEOTIDE SEQUENCE</scope>
</reference>
<sequence>MFLYTSKLILSLLSAVTSSIKGIGSSD</sequence>
<organism evidence="1">
    <name type="scientific">Anguilla anguilla</name>
    <name type="common">European freshwater eel</name>
    <name type="synonym">Muraena anguilla</name>
    <dbReference type="NCBI Taxonomy" id="7936"/>
    <lineage>
        <taxon>Eukaryota</taxon>
        <taxon>Metazoa</taxon>
        <taxon>Chordata</taxon>
        <taxon>Craniata</taxon>
        <taxon>Vertebrata</taxon>
        <taxon>Euteleostomi</taxon>
        <taxon>Actinopterygii</taxon>
        <taxon>Neopterygii</taxon>
        <taxon>Teleostei</taxon>
        <taxon>Anguilliformes</taxon>
        <taxon>Anguillidae</taxon>
        <taxon>Anguilla</taxon>
    </lineage>
</organism>
<dbReference type="EMBL" id="GBXM01046822">
    <property type="protein sequence ID" value="JAH61755.1"/>
    <property type="molecule type" value="Transcribed_RNA"/>
</dbReference>
<evidence type="ECO:0000313" key="1">
    <source>
        <dbReference type="EMBL" id="JAH61755.1"/>
    </source>
</evidence>